<feature type="region of interest" description="Disordered" evidence="1">
    <location>
        <begin position="131"/>
        <end position="151"/>
    </location>
</feature>
<dbReference type="RefSeq" id="WP_231035872.1">
    <property type="nucleotide sequence ID" value="NZ_JAJNGX010000026.1"/>
</dbReference>
<dbReference type="AlphaFoldDB" id="A0A9Q2RZ88"/>
<sequence length="271" mass="28911">MTPIEFLQSLLKLNRGGAILIMTGLGVVAAAAIAVSWMGGGQNVITLALYILGFGLIAAILTFVVSNPLMKTVLGWMFVVVFGVILFCAFDSVIQITGRTPSPPCWRTILEEPPRICEARFENGQQGNSFAVSSDAPDLPAPPAGNTSEISGTPVTDAPVIVSGPAPAPPVIHLQFTPPVTRTTSREIARDLADNGWDVAGGNQGGEEVRRGPSRTQIRYYSADYAENARWLARDLSARLDGAEILVNDFSQAGLIAQPNLLEIWLAPQTD</sequence>
<evidence type="ECO:0000313" key="4">
    <source>
        <dbReference type="Proteomes" id="UP000809337"/>
    </source>
</evidence>
<feature type="transmembrane region" description="Helical" evidence="2">
    <location>
        <begin position="44"/>
        <end position="66"/>
    </location>
</feature>
<comment type="caution">
    <text evidence="3">The sequence shown here is derived from an EMBL/GenBank/DDBJ whole genome shotgun (WGS) entry which is preliminary data.</text>
</comment>
<evidence type="ECO:0000256" key="2">
    <source>
        <dbReference type="SAM" id="Phobius"/>
    </source>
</evidence>
<protein>
    <submittedName>
        <fullName evidence="3">Uncharacterized protein</fullName>
    </submittedName>
</protein>
<reference evidence="3" key="1">
    <citation type="submission" date="2021-01" db="EMBL/GenBank/DDBJ databases">
        <title>Diatom-associated Roseobacters Show Island Model of Population Structure.</title>
        <authorList>
            <person name="Qu L."/>
            <person name="Feng X."/>
            <person name="Chen Y."/>
            <person name="Li L."/>
            <person name="Wang X."/>
            <person name="Hu Z."/>
            <person name="Wang H."/>
            <person name="Luo H."/>
        </authorList>
    </citation>
    <scope>NUCLEOTIDE SEQUENCE</scope>
    <source>
        <strain evidence="3">SM26-45</strain>
    </source>
</reference>
<proteinExistence type="predicted"/>
<dbReference type="Proteomes" id="UP000809337">
    <property type="component" value="Unassembled WGS sequence"/>
</dbReference>
<name>A0A9Q2RZ88_9RHOB</name>
<keyword evidence="2" id="KW-0812">Transmembrane</keyword>
<evidence type="ECO:0000256" key="1">
    <source>
        <dbReference type="SAM" id="MobiDB-lite"/>
    </source>
</evidence>
<keyword evidence="2" id="KW-1133">Transmembrane helix</keyword>
<evidence type="ECO:0000313" key="3">
    <source>
        <dbReference type="EMBL" id="MBM2357099.1"/>
    </source>
</evidence>
<accession>A0A9Q2RZ88</accession>
<keyword evidence="2" id="KW-0472">Membrane</keyword>
<gene>
    <name evidence="3" type="ORF">JQX14_21345</name>
</gene>
<feature type="transmembrane region" description="Helical" evidence="2">
    <location>
        <begin position="18"/>
        <end position="38"/>
    </location>
</feature>
<organism evidence="3 4">
    <name type="scientific">Pseudosulfitobacter pseudonitzschiae</name>
    <dbReference type="NCBI Taxonomy" id="1402135"/>
    <lineage>
        <taxon>Bacteria</taxon>
        <taxon>Pseudomonadati</taxon>
        <taxon>Pseudomonadota</taxon>
        <taxon>Alphaproteobacteria</taxon>
        <taxon>Rhodobacterales</taxon>
        <taxon>Roseobacteraceae</taxon>
        <taxon>Pseudosulfitobacter</taxon>
    </lineage>
</organism>
<dbReference type="EMBL" id="JAFBWN010000027">
    <property type="protein sequence ID" value="MBM2357099.1"/>
    <property type="molecule type" value="Genomic_DNA"/>
</dbReference>
<feature type="transmembrane region" description="Helical" evidence="2">
    <location>
        <begin position="73"/>
        <end position="94"/>
    </location>
</feature>